<reference evidence="2" key="1">
    <citation type="submission" date="2009-05" db="EMBL/GenBank/DDBJ databases">
        <authorList>
            <person name="Harkins D.M."/>
            <person name="DeShazer D."/>
            <person name="Woods D.E."/>
            <person name="Brinkac L.M."/>
            <person name="Brown K.A."/>
            <person name="Hung G.C."/>
            <person name="Tuanyok A."/>
            <person name="Zhang B."/>
            <person name="Nierman W.C."/>
        </authorList>
    </citation>
    <scope>NUCLEOTIDE SEQUENCE [LARGE SCALE GENOMIC DNA]</scope>
    <source>
        <strain evidence="2">1710a</strain>
    </source>
</reference>
<evidence type="ECO:0000256" key="1">
    <source>
        <dbReference type="SAM" id="MobiDB-lite"/>
    </source>
</evidence>
<dbReference type="HOGENOM" id="CLU_3325660_0_0_4"/>
<dbReference type="EMBL" id="CM000832">
    <property type="protein sequence ID" value="EET08715.1"/>
    <property type="molecule type" value="Genomic_DNA"/>
</dbReference>
<protein>
    <submittedName>
        <fullName evidence="2">Uncharacterized protein</fullName>
    </submittedName>
</protein>
<feature type="compositionally biased region" description="Basic and acidic residues" evidence="1">
    <location>
        <begin position="29"/>
        <end position="38"/>
    </location>
</feature>
<dbReference type="AlphaFoldDB" id="A0A0E1W655"/>
<gene>
    <name evidence="2" type="ORF">BURPS1710A_2633</name>
</gene>
<accession>A0A0E1W655</accession>
<dbReference type="Proteomes" id="UP000001812">
    <property type="component" value="Chromosome I"/>
</dbReference>
<feature type="region of interest" description="Disordered" evidence="1">
    <location>
        <begin position="1"/>
        <end position="38"/>
    </location>
</feature>
<proteinExistence type="predicted"/>
<name>A0A0E1W655_BURPE</name>
<feature type="compositionally biased region" description="Basic residues" evidence="1">
    <location>
        <begin position="19"/>
        <end position="28"/>
    </location>
</feature>
<evidence type="ECO:0000313" key="2">
    <source>
        <dbReference type="EMBL" id="EET08715.1"/>
    </source>
</evidence>
<feature type="compositionally biased region" description="Basic and acidic residues" evidence="1">
    <location>
        <begin position="1"/>
        <end position="18"/>
    </location>
</feature>
<organism evidence="2">
    <name type="scientific">Burkholderia pseudomallei 1710a</name>
    <dbReference type="NCBI Taxonomy" id="320371"/>
    <lineage>
        <taxon>Bacteria</taxon>
        <taxon>Pseudomonadati</taxon>
        <taxon>Pseudomonadota</taxon>
        <taxon>Betaproteobacteria</taxon>
        <taxon>Burkholderiales</taxon>
        <taxon>Burkholderiaceae</taxon>
        <taxon>Burkholderia</taxon>
        <taxon>pseudomallei group</taxon>
    </lineage>
</organism>
<sequence>MGWDRADPGRARRRDGAAMRRRRVRRCAGPRDRYAGPA</sequence>